<feature type="compositionally biased region" description="Polar residues" evidence="2">
    <location>
        <begin position="39"/>
        <end position="53"/>
    </location>
</feature>
<feature type="compositionally biased region" description="Basic residues" evidence="2">
    <location>
        <begin position="94"/>
        <end position="103"/>
    </location>
</feature>
<evidence type="ECO:0000313" key="4">
    <source>
        <dbReference type="Proteomes" id="UP000231279"/>
    </source>
</evidence>
<dbReference type="STRING" id="429701.A0A2G9HRA3"/>
<dbReference type="PANTHER" id="PTHR31807">
    <property type="entry name" value="AUGMIN FAMILY MEMBER"/>
    <property type="match status" value="1"/>
</dbReference>
<sequence length="505" mass="55584">MADPSGGAAADCTTEQPPPPPTQRRPRVREVSSRFMSPLIQSNSTPIPTSNHSDFPRSKSSHHRQPSKTDENHVPETNRSLDKSAASIVSTVQRKQHQQRVKQHSKENGEPKEHQHSSARVLSRPDTPISMCTDRIVPSRYRQVPNSVYRSNSLNSSSNGCGAVTAATRLLQEATSDVDKKLSRISTSSHDDFDACSTTSNHSTSSCPNSPLCVPSNKARSVPDIRTSMPDVEKWLAERNSGNAFKSTSDCARSLNFSSSGKMGGGVSLPPHPSSCVRSGLDMKKGKKLNNHQEDVHSLKLLSNHYLQWRFANAKAEASIHSQKQETERKVYSLGRKISEICDNVERKRNELAVLRGIKKLTTIVEAQMPYLDEWTTLEDDYSTSLSDTTNALLSSAARLPISGEVRVDAGELKEALGSALKVVELIGSHIQRFMHKAEEMDISVSELARLAGGGSAFIEECGDLLSKAYISQVKECSLRGTLVQICNSNQQQTKKRKDKLIEKN</sequence>
<dbReference type="GO" id="GO:0005737">
    <property type="term" value="C:cytoplasm"/>
    <property type="evidence" value="ECO:0007669"/>
    <property type="project" value="TreeGrafter"/>
</dbReference>
<dbReference type="InterPro" id="IPR007573">
    <property type="entry name" value="QWRF"/>
</dbReference>
<evidence type="ECO:0000256" key="1">
    <source>
        <dbReference type="ARBA" id="ARBA00010016"/>
    </source>
</evidence>
<organism evidence="3 4">
    <name type="scientific">Handroanthus impetiginosus</name>
    <dbReference type="NCBI Taxonomy" id="429701"/>
    <lineage>
        <taxon>Eukaryota</taxon>
        <taxon>Viridiplantae</taxon>
        <taxon>Streptophyta</taxon>
        <taxon>Embryophyta</taxon>
        <taxon>Tracheophyta</taxon>
        <taxon>Spermatophyta</taxon>
        <taxon>Magnoliopsida</taxon>
        <taxon>eudicotyledons</taxon>
        <taxon>Gunneridae</taxon>
        <taxon>Pentapetalae</taxon>
        <taxon>asterids</taxon>
        <taxon>lamiids</taxon>
        <taxon>Lamiales</taxon>
        <taxon>Bignoniaceae</taxon>
        <taxon>Crescentiina</taxon>
        <taxon>Tabebuia alliance</taxon>
        <taxon>Handroanthus</taxon>
    </lineage>
</organism>
<gene>
    <name evidence="3" type="ORF">CDL12_07270</name>
</gene>
<dbReference type="Proteomes" id="UP000231279">
    <property type="component" value="Unassembled WGS sequence"/>
</dbReference>
<protein>
    <submittedName>
        <fullName evidence="3">Uncharacterized protein</fullName>
    </submittedName>
</protein>
<feature type="compositionally biased region" description="Low complexity" evidence="2">
    <location>
        <begin position="196"/>
        <end position="211"/>
    </location>
</feature>
<feature type="region of interest" description="Disordered" evidence="2">
    <location>
        <begin position="1"/>
        <end position="132"/>
    </location>
</feature>
<dbReference type="AlphaFoldDB" id="A0A2G9HRA3"/>
<dbReference type="GO" id="GO:0008017">
    <property type="term" value="F:microtubule binding"/>
    <property type="evidence" value="ECO:0007669"/>
    <property type="project" value="TreeGrafter"/>
</dbReference>
<evidence type="ECO:0000256" key="2">
    <source>
        <dbReference type="SAM" id="MobiDB-lite"/>
    </source>
</evidence>
<reference evidence="4" key="1">
    <citation type="journal article" date="2018" name="Gigascience">
        <title>Genome assembly of the Pink Ipe (Handroanthus impetiginosus, Bignoniaceae), a highly valued, ecologically keystone Neotropical timber forest tree.</title>
        <authorList>
            <person name="Silva-Junior O.B."/>
            <person name="Grattapaglia D."/>
            <person name="Novaes E."/>
            <person name="Collevatti R.G."/>
        </authorList>
    </citation>
    <scope>NUCLEOTIDE SEQUENCE [LARGE SCALE GENOMIC DNA]</scope>
    <source>
        <strain evidence="4">cv. UFG-1</strain>
    </source>
</reference>
<evidence type="ECO:0000313" key="3">
    <source>
        <dbReference type="EMBL" id="PIN20052.1"/>
    </source>
</evidence>
<accession>A0A2G9HRA3</accession>
<dbReference type="EMBL" id="NKXS01001181">
    <property type="protein sequence ID" value="PIN20052.1"/>
    <property type="molecule type" value="Genomic_DNA"/>
</dbReference>
<dbReference type="Pfam" id="PF04484">
    <property type="entry name" value="QWRF"/>
    <property type="match status" value="1"/>
</dbReference>
<dbReference type="GO" id="GO:0005880">
    <property type="term" value="C:nuclear microtubule"/>
    <property type="evidence" value="ECO:0007669"/>
    <property type="project" value="TreeGrafter"/>
</dbReference>
<dbReference type="PANTHER" id="PTHR31807:SF6">
    <property type="entry name" value="PROTEIN ENDOSPERM DEFECTIVE 1-RELATED"/>
    <property type="match status" value="1"/>
</dbReference>
<dbReference type="GO" id="GO:0051225">
    <property type="term" value="P:spindle assembly"/>
    <property type="evidence" value="ECO:0007669"/>
    <property type="project" value="TreeGrafter"/>
</dbReference>
<name>A0A2G9HRA3_9LAMI</name>
<feature type="compositionally biased region" description="Basic and acidic residues" evidence="2">
    <location>
        <begin position="104"/>
        <end position="116"/>
    </location>
</feature>
<feature type="compositionally biased region" description="Basic and acidic residues" evidence="2">
    <location>
        <begin position="67"/>
        <end position="82"/>
    </location>
</feature>
<keyword evidence="4" id="KW-1185">Reference proteome</keyword>
<comment type="similarity">
    <text evidence="1">Belongs to the QWRF family.</text>
</comment>
<dbReference type="OrthoDB" id="542108at2759"/>
<feature type="region of interest" description="Disordered" evidence="2">
    <location>
        <begin position="188"/>
        <end position="213"/>
    </location>
</feature>
<proteinExistence type="inferred from homology"/>
<comment type="caution">
    <text evidence="3">The sequence shown here is derived from an EMBL/GenBank/DDBJ whole genome shotgun (WGS) entry which is preliminary data.</text>
</comment>